<feature type="compositionally biased region" description="Low complexity" evidence="1">
    <location>
        <begin position="222"/>
        <end position="249"/>
    </location>
</feature>
<evidence type="ECO:0000313" key="3">
    <source>
        <dbReference type="EMBL" id="GJE94501.1"/>
    </source>
</evidence>
<accession>A0A9P3GGR4</accession>
<organism evidence="3 4">
    <name type="scientific">Phanerochaete sordida</name>
    <dbReference type="NCBI Taxonomy" id="48140"/>
    <lineage>
        <taxon>Eukaryota</taxon>
        <taxon>Fungi</taxon>
        <taxon>Dikarya</taxon>
        <taxon>Basidiomycota</taxon>
        <taxon>Agaricomycotina</taxon>
        <taxon>Agaricomycetes</taxon>
        <taxon>Polyporales</taxon>
        <taxon>Phanerochaetaceae</taxon>
        <taxon>Phanerochaete</taxon>
    </lineage>
</organism>
<dbReference type="Proteomes" id="UP000703269">
    <property type="component" value="Unassembled WGS sequence"/>
</dbReference>
<evidence type="ECO:0000256" key="1">
    <source>
        <dbReference type="SAM" id="MobiDB-lite"/>
    </source>
</evidence>
<sequence>MHRAIPAGLFLLLALRVAAQKSEVTCSSPNFAWSSNDKGQDTCLIAAYLRAECQPNPTSFDLGPSNSGHYGPPTDVNKCTCSMVYYNAINACSLCGGNQTLPWSESITPCAPKDVTVAGFPEPIPAGISIPAWAYIDVTKANVFKADVAKNFSTTNHTMFSADGSSPSSSSPSASLSAHTSSLLSTRSSVPSSSSVPASSSAKEPSDTSSPPTIGPIPPLSRSPTASSASTNSAPSSLQSAQPSTQSSAAKSHSFNAGVVGSEAVISAIAVLAASAFLFAL</sequence>
<dbReference type="OrthoDB" id="2757304at2759"/>
<reference evidence="3 4" key="1">
    <citation type="submission" date="2021-08" db="EMBL/GenBank/DDBJ databases">
        <title>Draft Genome Sequence of Phanerochaete sordida strain YK-624.</title>
        <authorList>
            <person name="Mori T."/>
            <person name="Dohra H."/>
            <person name="Suzuki T."/>
            <person name="Kawagishi H."/>
            <person name="Hirai H."/>
        </authorList>
    </citation>
    <scope>NUCLEOTIDE SEQUENCE [LARGE SCALE GENOMIC DNA]</scope>
    <source>
        <strain evidence="3 4">YK-624</strain>
    </source>
</reference>
<protein>
    <submittedName>
        <fullName evidence="3">Uncharacterized protein</fullName>
    </submittedName>
</protein>
<keyword evidence="4" id="KW-1185">Reference proteome</keyword>
<proteinExistence type="predicted"/>
<dbReference type="AlphaFoldDB" id="A0A9P3GGR4"/>
<keyword evidence="2" id="KW-0732">Signal</keyword>
<feature type="compositionally biased region" description="Low complexity" evidence="1">
    <location>
        <begin position="185"/>
        <end position="212"/>
    </location>
</feature>
<gene>
    <name evidence="3" type="ORF">PsYK624_106710</name>
</gene>
<feature type="signal peptide" evidence="2">
    <location>
        <begin position="1"/>
        <end position="19"/>
    </location>
</feature>
<name>A0A9P3GGR4_9APHY</name>
<feature type="region of interest" description="Disordered" evidence="1">
    <location>
        <begin position="185"/>
        <end position="249"/>
    </location>
</feature>
<evidence type="ECO:0000313" key="4">
    <source>
        <dbReference type="Proteomes" id="UP000703269"/>
    </source>
</evidence>
<feature type="chain" id="PRO_5040127085" evidence="2">
    <location>
        <begin position="20"/>
        <end position="281"/>
    </location>
</feature>
<comment type="caution">
    <text evidence="3">The sequence shown here is derived from an EMBL/GenBank/DDBJ whole genome shotgun (WGS) entry which is preliminary data.</text>
</comment>
<evidence type="ECO:0000256" key="2">
    <source>
        <dbReference type="SAM" id="SignalP"/>
    </source>
</evidence>
<dbReference type="EMBL" id="BPQB01000040">
    <property type="protein sequence ID" value="GJE94501.1"/>
    <property type="molecule type" value="Genomic_DNA"/>
</dbReference>